<dbReference type="VEuPathDB" id="FungiDB:PV10_04874"/>
<dbReference type="EMBL" id="NAJM01000005">
    <property type="protein sequence ID" value="RVX74288.1"/>
    <property type="molecule type" value="Genomic_DNA"/>
</dbReference>
<dbReference type="GO" id="GO:0031591">
    <property type="term" value="P:wybutosine biosynthetic process"/>
    <property type="evidence" value="ECO:0007669"/>
    <property type="project" value="TreeGrafter"/>
</dbReference>
<proteinExistence type="predicted"/>
<name>A0A438NEX8_EXOME</name>
<accession>A0A438NEX8</accession>
<dbReference type="VEuPathDB" id="FungiDB:PV10_02469"/>
<dbReference type="PROSITE" id="PS51684">
    <property type="entry name" value="SAM_MT_TRM5_TYW2"/>
    <property type="match status" value="1"/>
</dbReference>
<feature type="compositionally biased region" description="Polar residues" evidence="3">
    <location>
        <begin position="313"/>
        <end position="328"/>
    </location>
</feature>
<sequence length="833" mass="93767">MSAMENLLDGNWWDDSTDNGQDEDLDWSLQQAYPTEWPSQPWRDEEAARDFPNAMDPHSWYRNPPMDEGTPRPFSQTRLGSLPREVLQVIWIMLAGSDYGHYCEITNEDAKRFPEILGLICGEMPGLEHFIIHTKHDDSKPAYVEAESGDPESSLVTRSQQETRLLLQLAAFFVLRHPNLDVMTTEHPVEPETWEQTHNRCTTVQLFSRRLHENVIRDVARSKPLDATNEAEPKIRRHLWTEIAQMDLEKFVIPSADAYTEPPEEAKRFERVDQEGYVVPNREKPWIRGPSVDSLIIEGREREALSEPVTSAAVETSQCDMSDYTTLAPSPPTDQKARPRRAKISSKRQANPLRRGIIAFCCAKSGFREINPNNHAETETETETKNKTDETLAASLSVEDLPKRFTSYPPLLLLPFNFPRHSESWARFYDKLNNDEKTELFRSIAEDGFVGSGITHVAINAPIAIALSTEQGHDDDDDGDGCNLGEEKTSQPLTRQNVMRSPSGLTPVYGDWGSRDTDGDVNADADADADAFEDAFWVSTSQHQGITQCWAPLYTMFSRGNISEKARILGIESGAPAPQQRTQQKKPSFYGLSHDQLGQPVKDIDVVDFYVGIGYFAFCYLMRGVRRVWGWDINPWSIEGLRRGCKANGWNCLVVRVDEHGSITDSTPKDIAMQILRHDRSDSDPAQRVRCVAFLGDNRWATKVLSEIDQVMSSIGANEGQGSGINLRHANLGLLPSSQDSWESAVTVLSKLNDGGGQRSSWLHVHENVDMTKEDSISGDIVNDISKFVEAEAETARHEDQYHEVSCVCLHVQHVKTFAPGVMHCVFDIQIQS</sequence>
<evidence type="ECO:0000313" key="5">
    <source>
        <dbReference type="EMBL" id="RVX74288.1"/>
    </source>
</evidence>
<dbReference type="PANTHER" id="PTHR23245:SF25">
    <property type="entry name" value="TRNA WYBUTOSINE-SYNTHESIZING PROTEIN 2 HOMOLOG"/>
    <property type="match status" value="1"/>
</dbReference>
<comment type="catalytic activity">
    <reaction evidence="2">
        <text>4-demethylwyosine(37) in tRNA(Phe) + S-adenosyl-L-methionine = 4-demethyl-7-[(3S)-3-amino-3-carboxypropyl]wyosine(37) in tRNA(Phe) + S-methyl-5'-thioadenosine + H(+)</text>
        <dbReference type="Rhea" id="RHEA:36355"/>
        <dbReference type="Rhea" id="RHEA-COMP:10164"/>
        <dbReference type="Rhea" id="RHEA-COMP:10378"/>
        <dbReference type="ChEBI" id="CHEBI:15378"/>
        <dbReference type="ChEBI" id="CHEBI:17509"/>
        <dbReference type="ChEBI" id="CHEBI:59789"/>
        <dbReference type="ChEBI" id="CHEBI:64315"/>
        <dbReference type="ChEBI" id="CHEBI:73550"/>
        <dbReference type="EC" id="2.5.1.114"/>
    </reaction>
</comment>
<evidence type="ECO:0000313" key="6">
    <source>
        <dbReference type="Proteomes" id="UP000288859"/>
    </source>
</evidence>
<evidence type="ECO:0000256" key="3">
    <source>
        <dbReference type="SAM" id="MobiDB-lite"/>
    </source>
</evidence>
<feature type="region of interest" description="Disordered" evidence="3">
    <location>
        <begin position="307"/>
        <end position="348"/>
    </location>
</feature>
<organism evidence="5 6">
    <name type="scientific">Exophiala mesophila</name>
    <name type="common">Black yeast-like fungus</name>
    <dbReference type="NCBI Taxonomy" id="212818"/>
    <lineage>
        <taxon>Eukaryota</taxon>
        <taxon>Fungi</taxon>
        <taxon>Dikarya</taxon>
        <taxon>Ascomycota</taxon>
        <taxon>Pezizomycotina</taxon>
        <taxon>Eurotiomycetes</taxon>
        <taxon>Chaetothyriomycetidae</taxon>
        <taxon>Chaetothyriales</taxon>
        <taxon>Herpotrichiellaceae</taxon>
        <taxon>Exophiala</taxon>
    </lineage>
</organism>
<evidence type="ECO:0000256" key="2">
    <source>
        <dbReference type="ARBA" id="ARBA00049400"/>
    </source>
</evidence>
<comment type="caution">
    <text evidence="5">The sequence shown here is derived from an EMBL/GenBank/DDBJ whole genome shotgun (WGS) entry which is preliminary data.</text>
</comment>
<evidence type="ECO:0000259" key="4">
    <source>
        <dbReference type="PROSITE" id="PS51684"/>
    </source>
</evidence>
<dbReference type="InterPro" id="IPR029063">
    <property type="entry name" value="SAM-dependent_MTases_sf"/>
</dbReference>
<gene>
    <name evidence="5" type="ORF">B0A52_02120</name>
</gene>
<dbReference type="EC" id="2.5.1.114" evidence="1"/>
<dbReference type="Gene3D" id="3.40.50.150">
    <property type="entry name" value="Vaccinia Virus protein VP39"/>
    <property type="match status" value="1"/>
</dbReference>
<dbReference type="GO" id="GO:0005737">
    <property type="term" value="C:cytoplasm"/>
    <property type="evidence" value="ECO:0007669"/>
    <property type="project" value="TreeGrafter"/>
</dbReference>
<dbReference type="SUPFAM" id="SSF53335">
    <property type="entry name" value="S-adenosyl-L-methionine-dependent methyltransferases"/>
    <property type="match status" value="1"/>
</dbReference>
<feature type="domain" description="SAM-dependent methyltransferase TRM5/TYW2-type" evidence="4">
    <location>
        <begin position="545"/>
        <end position="833"/>
    </location>
</feature>
<feature type="region of interest" description="Disordered" evidence="3">
    <location>
        <begin position="497"/>
        <end position="516"/>
    </location>
</feature>
<dbReference type="Proteomes" id="UP000288859">
    <property type="component" value="Unassembled WGS sequence"/>
</dbReference>
<dbReference type="PANTHER" id="PTHR23245">
    <property type="entry name" value="TRNA METHYLTRANSFERASE"/>
    <property type="match status" value="1"/>
</dbReference>
<dbReference type="GO" id="GO:0102522">
    <property type="term" value="F:tRNA 4-demethylwyosine alpha-amino-alpha-carboxypropyltransferase activity"/>
    <property type="evidence" value="ECO:0007669"/>
    <property type="project" value="UniProtKB-EC"/>
</dbReference>
<dbReference type="GO" id="GO:0008175">
    <property type="term" value="F:tRNA methyltransferase activity"/>
    <property type="evidence" value="ECO:0007669"/>
    <property type="project" value="TreeGrafter"/>
</dbReference>
<reference evidence="5 6" key="1">
    <citation type="submission" date="2017-03" db="EMBL/GenBank/DDBJ databases">
        <title>Genomes of endolithic fungi from Antarctica.</title>
        <authorList>
            <person name="Coleine C."/>
            <person name="Masonjones S."/>
            <person name="Stajich J.E."/>
        </authorList>
    </citation>
    <scope>NUCLEOTIDE SEQUENCE [LARGE SCALE GENOMIC DNA]</scope>
    <source>
        <strain evidence="5 6">CCFEE 6314</strain>
    </source>
</reference>
<dbReference type="AlphaFoldDB" id="A0A438NEX8"/>
<dbReference type="GO" id="GO:0030488">
    <property type="term" value="P:tRNA methylation"/>
    <property type="evidence" value="ECO:0007669"/>
    <property type="project" value="TreeGrafter"/>
</dbReference>
<protein>
    <recommendedName>
        <fullName evidence="1">tRNA(Phe) (4-demethylwyosine(37)-C(7)) aminocarboxypropyltransferase</fullName>
        <ecNumber evidence="1">2.5.1.114</ecNumber>
    </recommendedName>
</protein>
<dbReference type="InterPro" id="IPR030382">
    <property type="entry name" value="MeTrfase_TRM5/TYW2"/>
</dbReference>
<dbReference type="OrthoDB" id="2387925at2759"/>
<feature type="region of interest" description="Disordered" evidence="3">
    <location>
        <begin position="470"/>
        <end position="489"/>
    </location>
</feature>
<evidence type="ECO:0000256" key="1">
    <source>
        <dbReference type="ARBA" id="ARBA00012265"/>
    </source>
</evidence>